<evidence type="ECO:0000313" key="3">
    <source>
        <dbReference type="EMBL" id="CAF1037490.1"/>
    </source>
</evidence>
<evidence type="ECO:0000256" key="1">
    <source>
        <dbReference type="SAM" id="MobiDB-lite"/>
    </source>
</evidence>
<dbReference type="EMBL" id="CAJNOR010000923">
    <property type="protein sequence ID" value="CAF1037490.1"/>
    <property type="molecule type" value="Genomic_DNA"/>
</dbReference>
<dbReference type="OrthoDB" id="10006484at2759"/>
<protein>
    <submittedName>
        <fullName evidence="2">Uncharacterized protein</fullName>
    </submittedName>
</protein>
<dbReference type="Proteomes" id="UP000663852">
    <property type="component" value="Unassembled WGS sequence"/>
</dbReference>
<sequence>MEDELLEKTRQVERLFQENLLCATNGTEHVNHLHQELERWHSDIRTSLQTVLQEKHQEIDEYFEQYRNEIKDKHERFRQIHLNSTLTDINAQLEQLNIYCQSNFIDNRLKLTVESVPRSQLADKAQIEYLPYTDITHQSPIEPLKVSTELGKQSKPTSRASTVTSTVLPEPGSDGGRRDSEKKEETVQPVPDPEGQDRIVLKLPSRTTTVTGEDHAPKSPTQLYVGRKSVFTPVLINKNRQCTDETKEIVEYSIDSIQISHAEQLNQSSSSSNENDNDNLVRAYKVIINSEDRNRRHSTLSSDSERMDGNLFDLQHFNRIDYSTIMFRKCETQYNCLATSTKQNELVVYNSKLKVLIVLQHERHKACRHRFYLEWPTEFSPQISDIAYCHDKDEYLISTLDTAHIYSFNRNHLSITDLGKLSDDLRLRRIHCHHRTVYCILSDNYLLEYQFDESCSNLKFVGKKIMLYNPQNRSQDTAYHLLDVACNDQYLVVAYADDQDAIHLQSIHRRTKEFHSDIVLDQPRPINQTYIRIEPVIHQENFIYLEGEQQLLRTIDFTNDRNGQLTSVVHRHTKPTNVCFLADGRFVILYEGPYFLSVHGTHQ</sequence>
<keyword evidence="4" id="KW-1185">Reference proteome</keyword>
<dbReference type="InterPro" id="IPR036322">
    <property type="entry name" value="WD40_repeat_dom_sf"/>
</dbReference>
<dbReference type="AlphaFoldDB" id="A0A814BGM3"/>
<comment type="caution">
    <text evidence="2">The sequence shown here is derived from an EMBL/GenBank/DDBJ whole genome shotgun (WGS) entry which is preliminary data.</text>
</comment>
<feature type="compositionally biased region" description="Basic and acidic residues" evidence="1">
    <location>
        <begin position="175"/>
        <end position="186"/>
    </location>
</feature>
<feature type="region of interest" description="Disordered" evidence="1">
    <location>
        <begin position="148"/>
        <end position="198"/>
    </location>
</feature>
<proteinExistence type="predicted"/>
<dbReference type="SUPFAM" id="SSF50978">
    <property type="entry name" value="WD40 repeat-like"/>
    <property type="match status" value="1"/>
</dbReference>
<dbReference type="Proteomes" id="UP000663828">
    <property type="component" value="Unassembled WGS sequence"/>
</dbReference>
<name>A0A814BGM3_ADIRI</name>
<gene>
    <name evidence="2" type="ORF">EDS130_LOCUS11064</name>
    <name evidence="3" type="ORF">XAT740_LOCUS15081</name>
</gene>
<reference evidence="2" key="1">
    <citation type="submission" date="2021-02" db="EMBL/GenBank/DDBJ databases">
        <authorList>
            <person name="Nowell W R."/>
        </authorList>
    </citation>
    <scope>NUCLEOTIDE SEQUENCE</scope>
</reference>
<evidence type="ECO:0000313" key="5">
    <source>
        <dbReference type="Proteomes" id="UP000663852"/>
    </source>
</evidence>
<dbReference type="EMBL" id="CAJNOJ010000039">
    <property type="protein sequence ID" value="CAF0926587.1"/>
    <property type="molecule type" value="Genomic_DNA"/>
</dbReference>
<evidence type="ECO:0000313" key="4">
    <source>
        <dbReference type="Proteomes" id="UP000663828"/>
    </source>
</evidence>
<feature type="compositionally biased region" description="Polar residues" evidence="1">
    <location>
        <begin position="150"/>
        <end position="167"/>
    </location>
</feature>
<organism evidence="2 5">
    <name type="scientific">Adineta ricciae</name>
    <name type="common">Rotifer</name>
    <dbReference type="NCBI Taxonomy" id="249248"/>
    <lineage>
        <taxon>Eukaryota</taxon>
        <taxon>Metazoa</taxon>
        <taxon>Spiralia</taxon>
        <taxon>Gnathifera</taxon>
        <taxon>Rotifera</taxon>
        <taxon>Eurotatoria</taxon>
        <taxon>Bdelloidea</taxon>
        <taxon>Adinetida</taxon>
        <taxon>Adinetidae</taxon>
        <taxon>Adineta</taxon>
    </lineage>
</organism>
<evidence type="ECO:0000313" key="2">
    <source>
        <dbReference type="EMBL" id="CAF0926587.1"/>
    </source>
</evidence>
<accession>A0A814BGM3</accession>